<accession>A0A0F3N8F1</accession>
<feature type="compositionally biased region" description="Polar residues" evidence="1">
    <location>
        <begin position="588"/>
        <end position="597"/>
    </location>
</feature>
<sequence length="597" mass="67132">MRNFMPRETTDSAHEMQNVRLVGTKMLLLALNKTTIENSVRCLFYESALHGEVTKKDLSRTFLYINNIYSNPTEITKVYDDMSPSARLLLFPLEEICKKTGIKPGEYTSVLDAQGNRRESFCKLKLMFERANAVGETGGAGIPNPLLLEELVSTLNQSCVGGYPNATTCAIARMADKDNEYLPFESNYKDLLKHIPRDKNEVPIKHSVHMRCTEPNKVSVYLHFFPYPWIGGFVSSNFRYDVSLNEATGCIEYSDVYTCIALPSGDDPLPENKWHFSRPDDFLDIQRLKSILADKADFQHQFEHFPEKYPLNQFTISGKLDDFSIKIQEMLSLRSIPQDISLQVAEEYANALDAAAHDTMHAETPAYDPSPYGIFPKGTFKVNLKRRIKSREASIHDEESAKSDIEEGIIYDTKASIDDTVAEKSHVESSIAHMAIPSTHEATDATHAEDNTTHSETSMTHEETSAVNPETDTSHPERTTLWQHIGNKVRSAYTAVRELFLCIVRFFQRVCSTVASCVSTPNDESDFARDNTQTSSSEDSRVNDHSLSQEETHKSGIESSTSGVPAEEHTTSPQEKHVLDSVDISHVAQHSQSNLER</sequence>
<proteinExistence type="predicted"/>
<comment type="caution">
    <text evidence="2">The sequence shown here is derived from an EMBL/GenBank/DDBJ whole genome shotgun (WGS) entry which is preliminary data.</text>
</comment>
<evidence type="ECO:0000313" key="2">
    <source>
        <dbReference type="EMBL" id="KJV64320.1"/>
    </source>
</evidence>
<feature type="region of interest" description="Disordered" evidence="1">
    <location>
        <begin position="436"/>
        <end position="477"/>
    </location>
</feature>
<feature type="compositionally biased region" description="Basic and acidic residues" evidence="1">
    <location>
        <begin position="566"/>
        <end position="580"/>
    </location>
</feature>
<name>A0A0F3N8F1_ANAPH</name>
<reference evidence="2 3" key="1">
    <citation type="submission" date="2015-02" db="EMBL/GenBank/DDBJ databases">
        <title>Genome Sequencing of Rickettsiales.</title>
        <authorList>
            <person name="Daugherty S.C."/>
            <person name="Su Q."/>
            <person name="Abolude K."/>
            <person name="Beier-Sexton M."/>
            <person name="Carlyon J.A."/>
            <person name="Carter R."/>
            <person name="Day N.P."/>
            <person name="Dumler S.J."/>
            <person name="Dyachenko V."/>
            <person name="Godinez A."/>
            <person name="Kurtti T.J."/>
            <person name="Lichay M."/>
            <person name="Mullins K.E."/>
            <person name="Ott S."/>
            <person name="Pappas-Brown V."/>
            <person name="Paris D.H."/>
            <person name="Patel P."/>
            <person name="Richards A.L."/>
            <person name="Sadzewicz L."/>
            <person name="Sears K."/>
            <person name="Seidman D."/>
            <person name="Sengamalay N."/>
            <person name="Stenos J."/>
            <person name="Tallon L.J."/>
            <person name="Vincent G."/>
            <person name="Fraser C.M."/>
            <person name="Munderloh U."/>
            <person name="Dunning-Hotopp J.C."/>
        </authorList>
    </citation>
    <scope>NUCLEOTIDE SEQUENCE [LARGE SCALE GENOMIC DNA]</scope>
    <source>
        <strain evidence="2 3">ApMUC09</strain>
    </source>
</reference>
<feature type="compositionally biased region" description="Basic and acidic residues" evidence="1">
    <location>
        <begin position="538"/>
        <end position="556"/>
    </location>
</feature>
<evidence type="ECO:0000256" key="1">
    <source>
        <dbReference type="SAM" id="MobiDB-lite"/>
    </source>
</evidence>
<organism evidence="2 3">
    <name type="scientific">Anaplasma phagocytophilum str. ApMUC09</name>
    <dbReference type="NCBI Taxonomy" id="1359152"/>
    <lineage>
        <taxon>Bacteria</taxon>
        <taxon>Pseudomonadati</taxon>
        <taxon>Pseudomonadota</taxon>
        <taxon>Alphaproteobacteria</taxon>
        <taxon>Rickettsiales</taxon>
        <taxon>Anaplasmataceae</taxon>
        <taxon>Anaplasma</taxon>
        <taxon>phagocytophilum group</taxon>
    </lineage>
</organism>
<feature type="region of interest" description="Disordered" evidence="1">
    <location>
        <begin position="518"/>
        <end position="597"/>
    </location>
</feature>
<feature type="compositionally biased region" description="Basic and acidic residues" evidence="1">
    <location>
        <begin position="441"/>
        <end position="464"/>
    </location>
</feature>
<dbReference type="AlphaFoldDB" id="A0A0F3N8F1"/>
<dbReference type="PATRIC" id="fig|1359152.3.peg.658"/>
<evidence type="ECO:0000313" key="3">
    <source>
        <dbReference type="Proteomes" id="UP000033441"/>
    </source>
</evidence>
<dbReference type="EMBL" id="LANV01000001">
    <property type="protein sequence ID" value="KJV64320.1"/>
    <property type="molecule type" value="Genomic_DNA"/>
</dbReference>
<gene>
    <name evidence="2" type="ORF">APHMUC_0620</name>
</gene>
<protein>
    <submittedName>
        <fullName evidence="2">Uncharacterized protein</fullName>
    </submittedName>
</protein>
<dbReference type="Proteomes" id="UP000033441">
    <property type="component" value="Unassembled WGS sequence"/>
</dbReference>